<dbReference type="OrthoDB" id="1187707at2"/>
<gene>
    <name evidence="3" type="ORF">B8W67_15575</name>
</gene>
<protein>
    <recommendedName>
        <fullName evidence="2">TPR repeat domain-containing protein</fullName>
    </recommendedName>
</protein>
<reference evidence="3 4" key="1">
    <citation type="submission" date="2017-04" db="EMBL/GenBank/DDBJ databases">
        <title>The new phylogeny of genus Mycobacterium.</title>
        <authorList>
            <person name="Tortoli E."/>
            <person name="Trovato A."/>
            <person name="Cirillo D.M."/>
        </authorList>
    </citation>
    <scope>NUCLEOTIDE SEQUENCE [LARGE SCALE GENOMIC DNA]</scope>
    <source>
        <strain evidence="3 4">KCTC 19819</strain>
    </source>
</reference>
<dbReference type="AlphaFoldDB" id="A0A7I7SGN1"/>
<feature type="domain" description="TPR repeat" evidence="2">
    <location>
        <begin position="259"/>
        <end position="379"/>
    </location>
</feature>
<evidence type="ECO:0000259" key="2">
    <source>
        <dbReference type="Pfam" id="PF23275"/>
    </source>
</evidence>
<keyword evidence="4" id="KW-1185">Reference proteome</keyword>
<dbReference type="Pfam" id="PF23275">
    <property type="entry name" value="TPR_23"/>
    <property type="match status" value="2"/>
</dbReference>
<evidence type="ECO:0000313" key="3">
    <source>
        <dbReference type="EMBL" id="OSC31900.1"/>
    </source>
</evidence>
<dbReference type="InterPro" id="IPR057037">
    <property type="entry name" value="TPR_rep_actino"/>
</dbReference>
<accession>A0A7I7SGN1</accession>
<feature type="compositionally biased region" description="Acidic residues" evidence="1">
    <location>
        <begin position="107"/>
        <end position="126"/>
    </location>
</feature>
<proteinExistence type="predicted"/>
<evidence type="ECO:0000256" key="1">
    <source>
        <dbReference type="SAM" id="MobiDB-lite"/>
    </source>
</evidence>
<dbReference type="RefSeq" id="WP_069391728.1">
    <property type="nucleotide sequence ID" value="NZ_AP022594.1"/>
</dbReference>
<sequence length="700" mass="76377">MGLNVEPTDLTAVADRYAELSQRMERLGPEFLDQVRAVQATHGTMGFPVVAGTLAAALDFQEPLEEMTQRFSTYAQRFDEAAGEYRAEDRAAALSWREGPFLFGEDGPGDDEDSLDDDDGDGAADDDVDRRAQAEHDVHQVLAGEASDEELARVRQALTLDDQQQADLDAGRQVRLTPAQMSYLSQMQAQQHGMKLRDLRDVEQGLGDDKNLIADSWQLMSNPQVSFDKTELTVGALDNPEEIVKGGFAQLPESVQHGDLRLTAAMVEDGSAALQHNTELDRHLLVRADTATDDARFEDASRHAMANKSGERWHESLHRSCYLRETAEQVFSAVTPDHYAIHDAVTGEIDGLPDDKFLWDITHTVWPDHGDAAGALFSWTHDAATGAEAQIAGKTAHDLSAYLGAHGKELNHLPIVGFGLHSLGELNPELVRDMAHGLVPYVNNISGVSGGPPEFGEHLDDGTPIESGVSPVAKGVFSVLNTDESAAEEFNGAAYARAILEEREFALHPHSDSKPAELFDSATLRGLVDVGVHNAVEANTENGYWNDVSEYETKKAAYQAGVSILGATPYIGPGLAALGAVLENDIVGPSPELAAEHNMDTFASSRADAAMLNTLRMLGYETEISEKYLVPDTRFPWEFLRPNLPERMLTVDEVVASNGEVGAYQEEIARALKESLGFDFQSDFMKEVYDNIVNDPRPSP</sequence>
<dbReference type="Proteomes" id="UP000193577">
    <property type="component" value="Unassembled WGS sequence"/>
</dbReference>
<organism evidence="3 4">
    <name type="scientific">Mycolicibacillus koreensis</name>
    <dbReference type="NCBI Taxonomy" id="1069220"/>
    <lineage>
        <taxon>Bacteria</taxon>
        <taxon>Bacillati</taxon>
        <taxon>Actinomycetota</taxon>
        <taxon>Actinomycetes</taxon>
        <taxon>Mycobacteriales</taxon>
        <taxon>Mycobacteriaceae</taxon>
        <taxon>Mycolicibacillus</taxon>
    </lineage>
</organism>
<name>A0A7I7SGN1_9MYCO</name>
<feature type="region of interest" description="Disordered" evidence="1">
    <location>
        <begin position="100"/>
        <end position="126"/>
    </location>
</feature>
<dbReference type="EMBL" id="NCXO01000039">
    <property type="protein sequence ID" value="OSC31900.1"/>
    <property type="molecule type" value="Genomic_DNA"/>
</dbReference>
<feature type="domain" description="TPR repeat" evidence="2">
    <location>
        <begin position="157"/>
        <end position="257"/>
    </location>
</feature>
<comment type="caution">
    <text evidence="3">The sequence shown here is derived from an EMBL/GenBank/DDBJ whole genome shotgun (WGS) entry which is preliminary data.</text>
</comment>
<evidence type="ECO:0000313" key="4">
    <source>
        <dbReference type="Proteomes" id="UP000193577"/>
    </source>
</evidence>